<evidence type="ECO:0000313" key="2">
    <source>
        <dbReference type="Proteomes" id="UP000234460"/>
    </source>
</evidence>
<organism evidence="1 2">
    <name type="scientific">Leptospira interrogans serovar Manilae</name>
    <dbReference type="NCBI Taxonomy" id="214675"/>
    <lineage>
        <taxon>Bacteria</taxon>
        <taxon>Pseudomonadati</taxon>
        <taxon>Spirochaetota</taxon>
        <taxon>Spirochaetia</taxon>
        <taxon>Leptospirales</taxon>
        <taxon>Leptospiraceae</taxon>
        <taxon>Leptospira</taxon>
    </lineage>
</organism>
<dbReference type="Proteomes" id="UP000234460">
    <property type="component" value="Chromosome LMANV2"/>
</dbReference>
<gene>
    <name evidence="1" type="ORF">LMANV2_370111</name>
</gene>
<reference evidence="1 2" key="1">
    <citation type="submission" date="2017-11" db="EMBL/GenBank/DDBJ databases">
        <authorList>
            <person name="Lechat P."/>
        </authorList>
    </citation>
    <scope>NUCLEOTIDE SEQUENCE [LARGE SCALE GENOMIC DNA]</scope>
    <source>
        <strain evidence="1">L495</strain>
    </source>
</reference>
<dbReference type="AntiFam" id="ANF00053">
    <property type="entry name" value="Translation of DNA repeat"/>
</dbReference>
<protein>
    <submittedName>
        <fullName evidence="1">Uncharacterized protein</fullName>
    </submittedName>
</protein>
<evidence type="ECO:0000313" key="1">
    <source>
        <dbReference type="EMBL" id="SOR62050.1"/>
    </source>
</evidence>
<dbReference type="EMBL" id="OEJX01000031">
    <property type="protein sequence ID" value="SOR62050.1"/>
    <property type="molecule type" value="Genomic_DNA"/>
</dbReference>
<accession>A0AAQ1SP23</accession>
<name>A0AAQ1SP23_LEPIR</name>
<proteinExistence type="predicted"/>
<comment type="caution">
    <text evidence="1">The sequence shown here is derived from an EMBL/GenBank/DDBJ whole genome shotgun (WGS) entry which is preliminary data.</text>
</comment>
<sequence>MFFDYGFLLSVIYGVMSQVSASEYDLRLKSRVVEKSHGGINEITSIVYFMKQKQGGELIFQLYYIST</sequence>
<dbReference type="AlphaFoldDB" id="A0AAQ1SP23"/>